<dbReference type="RefSeq" id="WP_344861977.1">
    <property type="nucleotide sequence ID" value="NZ_BAAAZN010000008.1"/>
</dbReference>
<gene>
    <name evidence="1" type="ORF">GCM10022222_40330</name>
</gene>
<keyword evidence="2" id="KW-1185">Reference proteome</keyword>
<name>A0ABP6WM16_9PSEU</name>
<dbReference type="InterPro" id="IPR011990">
    <property type="entry name" value="TPR-like_helical_dom_sf"/>
</dbReference>
<organism evidence="1 2">
    <name type="scientific">Amycolatopsis ultiminotia</name>
    <dbReference type="NCBI Taxonomy" id="543629"/>
    <lineage>
        <taxon>Bacteria</taxon>
        <taxon>Bacillati</taxon>
        <taxon>Actinomycetota</taxon>
        <taxon>Actinomycetes</taxon>
        <taxon>Pseudonocardiales</taxon>
        <taxon>Pseudonocardiaceae</taxon>
        <taxon>Amycolatopsis</taxon>
    </lineage>
</organism>
<evidence type="ECO:0000313" key="1">
    <source>
        <dbReference type="EMBL" id="GAA3552615.1"/>
    </source>
</evidence>
<proteinExistence type="predicted"/>
<dbReference type="Gene3D" id="1.25.40.10">
    <property type="entry name" value="Tetratricopeptide repeat domain"/>
    <property type="match status" value="1"/>
</dbReference>
<dbReference type="Proteomes" id="UP001500689">
    <property type="component" value="Unassembled WGS sequence"/>
</dbReference>
<dbReference type="SUPFAM" id="SSF48452">
    <property type="entry name" value="TPR-like"/>
    <property type="match status" value="1"/>
</dbReference>
<accession>A0ABP6WM16</accession>
<protein>
    <recommendedName>
        <fullName evidence="3">Sporulation protein</fullName>
    </recommendedName>
</protein>
<comment type="caution">
    <text evidence="1">The sequence shown here is derived from an EMBL/GenBank/DDBJ whole genome shotgun (WGS) entry which is preliminary data.</text>
</comment>
<evidence type="ECO:0000313" key="2">
    <source>
        <dbReference type="Proteomes" id="UP001500689"/>
    </source>
</evidence>
<sequence>MGDTGRQPNRRLAAVMDEAGVSNKGLARRMMDATAGTPEPVRADHNDVRKWLDGMVPRAPKPQVIAEVLGRKLGRRIGLDDIGFEQIDPSGDDSLVTEGLAYQAESARAVDLLRQLTDADQMDRQQVVEATWRPDAAPQIITGYMFAAPVLIDPQFDEPLRGSTAAARIRKTAGNFMEMDFEFGGGHTRRMLIEYFRDQVVPLLRRHHPEPIRREVFGAAAEVAQLLGWTAYDVGRHGVAMRYFTQGLRLAREAEDDMLGARMFSSLSHQANYLGRFTDAVNYARAAQSATIGRATSTVSAMFLAHEARALASLGDKSGTGRALSQAEKLFGTRDPDQDPEWVKYFDAFELAGEASHCFRDLGDWRQTKVFTEQAIDPASTPPRTRAFIQMVSAAGSLSSGDLEEAVTLASHAVELADGLQSARYIRYLTDFHGALAKAAPEHQLAHGFGELLHRQYPALKRSV</sequence>
<evidence type="ECO:0008006" key="3">
    <source>
        <dbReference type="Google" id="ProtNLM"/>
    </source>
</evidence>
<reference evidence="2" key="1">
    <citation type="journal article" date="2019" name="Int. J. Syst. Evol. Microbiol.">
        <title>The Global Catalogue of Microorganisms (GCM) 10K type strain sequencing project: providing services to taxonomists for standard genome sequencing and annotation.</title>
        <authorList>
            <consortium name="The Broad Institute Genomics Platform"/>
            <consortium name="The Broad Institute Genome Sequencing Center for Infectious Disease"/>
            <person name="Wu L."/>
            <person name="Ma J."/>
        </authorList>
    </citation>
    <scope>NUCLEOTIDE SEQUENCE [LARGE SCALE GENOMIC DNA]</scope>
    <source>
        <strain evidence="2">JCM 16898</strain>
    </source>
</reference>
<dbReference type="EMBL" id="BAAAZN010000008">
    <property type="protein sequence ID" value="GAA3552615.1"/>
    <property type="molecule type" value="Genomic_DNA"/>
</dbReference>